<evidence type="ECO:0000256" key="5">
    <source>
        <dbReference type="ARBA" id="ARBA00022833"/>
    </source>
</evidence>
<feature type="binding site" evidence="10">
    <location>
        <position position="18"/>
    </location>
    <ligand>
        <name>Zn(2+)</name>
        <dbReference type="ChEBI" id="CHEBI:29105"/>
    </ligand>
</feature>
<dbReference type="Pfam" id="PF00096">
    <property type="entry name" value="zf-C2H2"/>
    <property type="match status" value="2"/>
</dbReference>
<evidence type="ECO:0000256" key="8">
    <source>
        <dbReference type="ARBA" id="ARBA00037948"/>
    </source>
</evidence>
<dbReference type="PROSITE" id="PS50157">
    <property type="entry name" value="ZINC_FINGER_C2H2_2"/>
    <property type="match status" value="7"/>
</dbReference>
<feature type="domain" description="ZAD" evidence="13">
    <location>
        <begin position="13"/>
        <end position="95"/>
    </location>
</feature>
<protein>
    <submittedName>
        <fullName evidence="14">Uncharacterized protein</fullName>
    </submittedName>
</protein>
<dbReference type="SMART" id="SM00355">
    <property type="entry name" value="ZnF_C2H2"/>
    <property type="match status" value="10"/>
</dbReference>
<dbReference type="InterPro" id="IPR036236">
    <property type="entry name" value="Znf_C2H2_sf"/>
</dbReference>
<evidence type="ECO:0000256" key="11">
    <source>
        <dbReference type="SAM" id="MobiDB-lite"/>
    </source>
</evidence>
<feature type="compositionally biased region" description="Basic residues" evidence="11">
    <location>
        <begin position="180"/>
        <end position="197"/>
    </location>
</feature>
<feature type="region of interest" description="Disordered" evidence="11">
    <location>
        <begin position="180"/>
        <end position="231"/>
    </location>
</feature>
<evidence type="ECO:0000256" key="2">
    <source>
        <dbReference type="ARBA" id="ARBA00022723"/>
    </source>
</evidence>
<feature type="domain" description="C2H2-type" evidence="12">
    <location>
        <begin position="548"/>
        <end position="575"/>
    </location>
</feature>
<dbReference type="SUPFAM" id="SSF57667">
    <property type="entry name" value="beta-beta-alpha zinc fingers"/>
    <property type="match status" value="4"/>
</dbReference>
<keyword evidence="7" id="KW-0539">Nucleus</keyword>
<feature type="binding site" evidence="10">
    <location>
        <position position="71"/>
    </location>
    <ligand>
        <name>Zn(2+)</name>
        <dbReference type="ChEBI" id="CHEBI:29105"/>
    </ligand>
</feature>
<keyword evidence="6" id="KW-0238">DNA-binding</keyword>
<gene>
    <name evidence="14" type="ORF">CHILSU_LOCUS7119</name>
</gene>
<name>A0ABN8EE82_CHISP</name>
<evidence type="ECO:0000259" key="12">
    <source>
        <dbReference type="PROSITE" id="PS50157"/>
    </source>
</evidence>
<evidence type="ECO:0000256" key="4">
    <source>
        <dbReference type="ARBA" id="ARBA00022771"/>
    </source>
</evidence>
<dbReference type="PROSITE" id="PS00028">
    <property type="entry name" value="ZINC_FINGER_C2H2_1"/>
    <property type="match status" value="10"/>
</dbReference>
<evidence type="ECO:0000313" key="14">
    <source>
        <dbReference type="EMBL" id="CAH0687431.1"/>
    </source>
</evidence>
<reference evidence="14" key="1">
    <citation type="submission" date="2021-12" db="EMBL/GenBank/DDBJ databases">
        <authorList>
            <person name="King R."/>
        </authorList>
    </citation>
    <scope>NUCLEOTIDE SEQUENCE</scope>
</reference>
<comment type="subcellular location">
    <subcellularLocation>
        <location evidence="1">Nucleus</location>
    </subcellularLocation>
</comment>
<keyword evidence="4 9" id="KW-0863">Zinc-finger</keyword>
<dbReference type="Gene3D" id="3.30.160.60">
    <property type="entry name" value="Classic Zinc Finger"/>
    <property type="match status" value="6"/>
</dbReference>
<keyword evidence="5 10" id="KW-0862">Zinc</keyword>
<dbReference type="EMBL" id="OU963919">
    <property type="protein sequence ID" value="CAH0687431.1"/>
    <property type="molecule type" value="Genomic_DNA"/>
</dbReference>
<evidence type="ECO:0000313" key="15">
    <source>
        <dbReference type="Proteomes" id="UP001153292"/>
    </source>
</evidence>
<keyword evidence="2 10" id="KW-0479">Metal-binding</keyword>
<dbReference type="PROSITE" id="PS51915">
    <property type="entry name" value="ZAD"/>
    <property type="match status" value="1"/>
</dbReference>
<keyword evidence="3" id="KW-0677">Repeat</keyword>
<feature type="domain" description="C2H2-type" evidence="12">
    <location>
        <begin position="259"/>
        <end position="286"/>
    </location>
</feature>
<keyword evidence="15" id="KW-1185">Reference proteome</keyword>
<dbReference type="PANTHER" id="PTHR24388:SF54">
    <property type="entry name" value="PROTEIN ESCARGOT"/>
    <property type="match status" value="1"/>
</dbReference>
<feature type="binding site" evidence="10">
    <location>
        <position position="15"/>
    </location>
    <ligand>
        <name>Zn(2+)</name>
        <dbReference type="ChEBI" id="CHEBI:29105"/>
    </ligand>
</feature>
<evidence type="ECO:0000256" key="7">
    <source>
        <dbReference type="ARBA" id="ARBA00023242"/>
    </source>
</evidence>
<dbReference type="SMART" id="SM00868">
    <property type="entry name" value="zf-AD"/>
    <property type="match status" value="1"/>
</dbReference>
<evidence type="ECO:0000256" key="6">
    <source>
        <dbReference type="ARBA" id="ARBA00023125"/>
    </source>
</evidence>
<proteinExistence type="inferred from homology"/>
<dbReference type="InterPro" id="IPR013087">
    <property type="entry name" value="Znf_C2H2_type"/>
</dbReference>
<feature type="domain" description="C2H2-type" evidence="12">
    <location>
        <begin position="463"/>
        <end position="491"/>
    </location>
</feature>
<evidence type="ECO:0000256" key="1">
    <source>
        <dbReference type="ARBA" id="ARBA00004123"/>
    </source>
</evidence>
<evidence type="ECO:0000256" key="10">
    <source>
        <dbReference type="PROSITE-ProRule" id="PRU01263"/>
    </source>
</evidence>
<accession>A0ABN8EE82</accession>
<organism evidence="14 15">
    <name type="scientific">Chilo suppressalis</name>
    <name type="common">Asiatic rice borer moth</name>
    <dbReference type="NCBI Taxonomy" id="168631"/>
    <lineage>
        <taxon>Eukaryota</taxon>
        <taxon>Metazoa</taxon>
        <taxon>Ecdysozoa</taxon>
        <taxon>Arthropoda</taxon>
        <taxon>Hexapoda</taxon>
        <taxon>Insecta</taxon>
        <taxon>Pterygota</taxon>
        <taxon>Neoptera</taxon>
        <taxon>Endopterygota</taxon>
        <taxon>Lepidoptera</taxon>
        <taxon>Glossata</taxon>
        <taxon>Ditrysia</taxon>
        <taxon>Pyraloidea</taxon>
        <taxon>Crambidae</taxon>
        <taxon>Crambinae</taxon>
        <taxon>Chilo</taxon>
    </lineage>
</organism>
<dbReference type="InterPro" id="IPR050527">
    <property type="entry name" value="Snail/Krueppel_Znf"/>
</dbReference>
<feature type="domain" description="C2H2-type" evidence="12">
    <location>
        <begin position="492"/>
        <end position="519"/>
    </location>
</feature>
<dbReference type="InterPro" id="IPR012934">
    <property type="entry name" value="Znf_AD"/>
</dbReference>
<feature type="compositionally biased region" description="Acidic residues" evidence="11">
    <location>
        <begin position="130"/>
        <end position="150"/>
    </location>
</feature>
<feature type="domain" description="C2H2-type" evidence="12">
    <location>
        <begin position="375"/>
        <end position="402"/>
    </location>
</feature>
<evidence type="ECO:0000256" key="3">
    <source>
        <dbReference type="ARBA" id="ARBA00022737"/>
    </source>
</evidence>
<feature type="domain" description="C2H2-type" evidence="12">
    <location>
        <begin position="349"/>
        <end position="376"/>
    </location>
</feature>
<feature type="region of interest" description="Disordered" evidence="11">
    <location>
        <begin position="124"/>
        <end position="156"/>
    </location>
</feature>
<feature type="binding site" evidence="10">
    <location>
        <position position="68"/>
    </location>
    <ligand>
        <name>Zn(2+)</name>
        <dbReference type="ChEBI" id="CHEBI:29105"/>
    </ligand>
</feature>
<evidence type="ECO:0000259" key="13">
    <source>
        <dbReference type="PROSITE" id="PS51915"/>
    </source>
</evidence>
<feature type="domain" description="C2H2-type" evidence="12">
    <location>
        <begin position="520"/>
        <end position="547"/>
    </location>
</feature>
<dbReference type="PANTHER" id="PTHR24388">
    <property type="entry name" value="ZINC FINGER PROTEIN"/>
    <property type="match status" value="1"/>
</dbReference>
<dbReference type="Proteomes" id="UP001153292">
    <property type="component" value="Chromosome 26"/>
</dbReference>
<sequence>MATKSTDWRPGPTVCRCCLSEGCYKDISTEYFWMGKREVYAEMLLNSFNLTISYSQSGGPNSNSRLICEPCISRLRDATDFKRQVQECEKTFTQYLDPGVSSISETEVPIDQLDSQVKVEQVKVEKMASDDDDFDDRTGFDDDDDDDLDDQPLTKLASKVPKKESVDILDLLDNAKAALKRKSSTKTKSAPAKKSKTTKKEAKPTSSSSKTVKIEKKKKGSDNNLKWNPKRKYNDHRDNAAIILEYSNAFPFRWKRGSFICGYCQLAFGDLSAVRDHSKEHCNKSEAVRFSKRGDNIKIDITGLRCELCSEKMVDINALKEHLLTVHNKPFVPKHDLGVTPFLTDNNDFLCTHCNERFEVFTKVNTHMNKHYQNNICYECGKSFSAPSRLKAHLAIHASTTKEQPKCTKCDKVFSTKIQKYSHIALVHGPEYRYRCPFCKDSFKSYLLRSKHLNEAHDRKVEYQCHLCPAVFTMFNQRTRHIEQVHLKVKKFFCVLCPAQFGTAAQLKNHVVKHTGERNFHCEVCKKSYPRQKTLKEHMRIHNNDKRFVCEYCNHAFVQKCSLKSHLRAHHPNAESLKKEDINVI</sequence>
<evidence type="ECO:0000256" key="9">
    <source>
        <dbReference type="PROSITE-ProRule" id="PRU00042"/>
    </source>
</evidence>
<comment type="similarity">
    <text evidence="8">Belongs to the snail C2H2-type zinc-finger protein family.</text>
</comment>
<dbReference type="Pfam" id="PF07776">
    <property type="entry name" value="zf-AD"/>
    <property type="match status" value="1"/>
</dbReference>